<accession>A0A438AJC2</accession>
<gene>
    <name evidence="2" type="ORF">EKE94_07615</name>
</gene>
<proteinExistence type="predicted"/>
<protein>
    <submittedName>
        <fullName evidence="2">DUF1289 domain-containing protein</fullName>
    </submittedName>
</protein>
<evidence type="ECO:0000313" key="3">
    <source>
        <dbReference type="Proteomes" id="UP000285908"/>
    </source>
</evidence>
<dbReference type="PANTHER" id="PTHR35175:SF2">
    <property type="entry name" value="DUF1289 DOMAIN-CONTAINING PROTEIN"/>
    <property type="match status" value="1"/>
</dbReference>
<name>A0A438AJC2_9RHOB</name>
<comment type="caution">
    <text evidence="2">The sequence shown here is derived from an EMBL/GenBank/DDBJ whole genome shotgun (WGS) entry which is preliminary data.</text>
</comment>
<dbReference type="Proteomes" id="UP000285908">
    <property type="component" value="Unassembled WGS sequence"/>
</dbReference>
<evidence type="ECO:0000313" key="2">
    <source>
        <dbReference type="EMBL" id="RVV98759.1"/>
    </source>
</evidence>
<dbReference type="PANTHER" id="PTHR35175">
    <property type="entry name" value="DUF1289 DOMAIN-CONTAINING PROTEIN"/>
    <property type="match status" value="1"/>
</dbReference>
<reference evidence="2 3" key="1">
    <citation type="submission" date="2018-11" db="EMBL/GenBank/DDBJ databases">
        <title>Mesobaculum littorinae gen. nov., sp. nov., isolated from Littorina scabra that represents a novel genus of the order Rhodobacteraceae.</title>
        <authorList>
            <person name="Li F."/>
        </authorList>
    </citation>
    <scope>NUCLEOTIDE SEQUENCE [LARGE SCALE GENOMIC DNA]</scope>
    <source>
        <strain evidence="2 3">M0103</strain>
    </source>
</reference>
<sequence>MPDTWSWQSGEDDGPSLEAQPDTGAPAEFVPEEPVPSPCIKICVVHSEARICTGCLRSLEEIAAWPGMSNDERRAVLAALPDRGALLKRRRGGRAGRLSRNGD</sequence>
<evidence type="ECO:0000256" key="1">
    <source>
        <dbReference type="SAM" id="MobiDB-lite"/>
    </source>
</evidence>
<dbReference type="AlphaFoldDB" id="A0A438AJC2"/>
<dbReference type="Pfam" id="PF06945">
    <property type="entry name" value="DUF1289"/>
    <property type="match status" value="1"/>
</dbReference>
<dbReference type="OrthoDB" id="9811423at2"/>
<keyword evidence="3" id="KW-1185">Reference proteome</keyword>
<dbReference type="InterPro" id="IPR010710">
    <property type="entry name" value="DUF1289"/>
</dbReference>
<feature type="region of interest" description="Disordered" evidence="1">
    <location>
        <begin position="1"/>
        <end position="32"/>
    </location>
</feature>
<dbReference type="EMBL" id="RQXX01000002">
    <property type="protein sequence ID" value="RVV98759.1"/>
    <property type="molecule type" value="Genomic_DNA"/>
</dbReference>
<organism evidence="2 3">
    <name type="scientific">Mesobaculum littorinae</name>
    <dbReference type="NCBI Taxonomy" id="2486419"/>
    <lineage>
        <taxon>Bacteria</taxon>
        <taxon>Pseudomonadati</taxon>
        <taxon>Pseudomonadota</taxon>
        <taxon>Alphaproteobacteria</taxon>
        <taxon>Rhodobacterales</taxon>
        <taxon>Roseobacteraceae</taxon>
        <taxon>Mesobaculum</taxon>
    </lineage>
</organism>